<dbReference type="Proteomes" id="UP000663851">
    <property type="component" value="Unassembled WGS sequence"/>
</dbReference>
<keyword evidence="7" id="KW-1185">Reference proteome</keyword>
<name>A0A817RSK2_9BILA</name>
<feature type="transmembrane region" description="Helical" evidence="1">
    <location>
        <begin position="20"/>
        <end position="46"/>
    </location>
</feature>
<keyword evidence="1" id="KW-1133">Transmembrane helix</keyword>
<sequence>MRRCIIRFLKWFCAPTDTNLLVAIGLFFFIFLPFGFMCVCFNNVIIDYRALKDNPMYQIITEADDLMKDLKKNVSGHNLLNDYQWLHQFNLLISTNCYIVPDSLKYLRYTGYFMAGYNTFLMRILLSGKLPVSFFACIPIIASLISGYIDSSNLVVLGFFEFSQIVLTMMILSTFSYLYSKAKNLEAIRDRNHEQ</sequence>
<evidence type="ECO:0000313" key="2">
    <source>
        <dbReference type="EMBL" id="CAF3276828.1"/>
    </source>
</evidence>
<dbReference type="AlphaFoldDB" id="A0A817RSK2"/>
<evidence type="ECO:0000313" key="5">
    <source>
        <dbReference type="EMBL" id="CAF4631403.1"/>
    </source>
</evidence>
<dbReference type="Proteomes" id="UP000663833">
    <property type="component" value="Unassembled WGS sequence"/>
</dbReference>
<dbReference type="EMBL" id="CAJOBP010028120">
    <property type="protein sequence ID" value="CAF4631403.1"/>
    <property type="molecule type" value="Genomic_DNA"/>
</dbReference>
<dbReference type="EMBL" id="CAJOBO010007838">
    <property type="protein sequence ID" value="CAF4578362.1"/>
    <property type="molecule type" value="Genomic_DNA"/>
</dbReference>
<feature type="transmembrane region" description="Helical" evidence="1">
    <location>
        <begin position="130"/>
        <end position="149"/>
    </location>
</feature>
<dbReference type="EMBL" id="CAJNYD010003087">
    <property type="protein sequence ID" value="CAF3475405.1"/>
    <property type="molecule type" value="Genomic_DNA"/>
</dbReference>
<accession>A0A817RSK2</accession>
<organism evidence="2 6">
    <name type="scientific">Rotaria socialis</name>
    <dbReference type="NCBI Taxonomy" id="392032"/>
    <lineage>
        <taxon>Eukaryota</taxon>
        <taxon>Metazoa</taxon>
        <taxon>Spiralia</taxon>
        <taxon>Gnathifera</taxon>
        <taxon>Rotifera</taxon>
        <taxon>Eurotatoria</taxon>
        <taxon>Bdelloidea</taxon>
        <taxon>Philodinida</taxon>
        <taxon>Philodinidae</taxon>
        <taxon>Rotaria</taxon>
    </lineage>
</organism>
<gene>
    <name evidence="4" type="ORF">HFQ381_LOCUS32385</name>
    <name evidence="3" type="ORF">LUA448_LOCUS23668</name>
    <name evidence="2" type="ORF">TIS948_LOCUS16650</name>
    <name evidence="5" type="ORF">UJA718_LOCUS32598</name>
</gene>
<feature type="transmembrane region" description="Helical" evidence="1">
    <location>
        <begin position="155"/>
        <end position="179"/>
    </location>
</feature>
<keyword evidence="1" id="KW-0472">Membrane</keyword>
<evidence type="ECO:0000313" key="4">
    <source>
        <dbReference type="EMBL" id="CAF4578362.1"/>
    </source>
</evidence>
<dbReference type="Proteomes" id="UP000663825">
    <property type="component" value="Unassembled WGS sequence"/>
</dbReference>
<comment type="caution">
    <text evidence="2">The sequence shown here is derived from an EMBL/GenBank/DDBJ whole genome shotgun (WGS) entry which is preliminary data.</text>
</comment>
<evidence type="ECO:0000313" key="3">
    <source>
        <dbReference type="EMBL" id="CAF3475405.1"/>
    </source>
</evidence>
<keyword evidence="1" id="KW-0812">Transmembrane</keyword>
<proteinExistence type="predicted"/>
<evidence type="ECO:0000313" key="7">
    <source>
        <dbReference type="Proteomes" id="UP000663873"/>
    </source>
</evidence>
<dbReference type="Proteomes" id="UP000663873">
    <property type="component" value="Unassembled WGS sequence"/>
</dbReference>
<reference evidence="2" key="1">
    <citation type="submission" date="2021-02" db="EMBL/GenBank/DDBJ databases">
        <authorList>
            <person name="Nowell W R."/>
        </authorList>
    </citation>
    <scope>NUCLEOTIDE SEQUENCE</scope>
</reference>
<evidence type="ECO:0000256" key="1">
    <source>
        <dbReference type="SAM" id="Phobius"/>
    </source>
</evidence>
<dbReference type="EMBL" id="CAJNXB010002784">
    <property type="protein sequence ID" value="CAF3276828.1"/>
    <property type="molecule type" value="Genomic_DNA"/>
</dbReference>
<evidence type="ECO:0000313" key="6">
    <source>
        <dbReference type="Proteomes" id="UP000663825"/>
    </source>
</evidence>
<protein>
    <submittedName>
        <fullName evidence="2">Uncharacterized protein</fullName>
    </submittedName>
</protein>